<dbReference type="PROSITE" id="PS51257">
    <property type="entry name" value="PROKAR_LIPOPROTEIN"/>
    <property type="match status" value="1"/>
</dbReference>
<keyword evidence="2" id="KW-1185">Reference proteome</keyword>
<name>A0ABS2U7D8_9LEPT</name>
<protein>
    <recommendedName>
        <fullName evidence="3">Toxin-antitoxin system YwqK family antitoxin</fullName>
    </recommendedName>
</protein>
<dbReference type="Proteomes" id="UP000724686">
    <property type="component" value="Unassembled WGS sequence"/>
</dbReference>
<dbReference type="Gene3D" id="3.90.930.1">
    <property type="match status" value="1"/>
</dbReference>
<dbReference type="EMBL" id="JAFFPU010000016">
    <property type="protein sequence ID" value="MBM9576281.1"/>
    <property type="molecule type" value="Genomic_DNA"/>
</dbReference>
<evidence type="ECO:0008006" key="3">
    <source>
        <dbReference type="Google" id="ProtNLM"/>
    </source>
</evidence>
<evidence type="ECO:0000313" key="1">
    <source>
        <dbReference type="EMBL" id="MBM9576281.1"/>
    </source>
</evidence>
<proteinExistence type="predicted"/>
<dbReference type="RefSeq" id="WP_205278467.1">
    <property type="nucleotide sequence ID" value="NZ_JAFFPU010000016.1"/>
</dbReference>
<evidence type="ECO:0000313" key="2">
    <source>
        <dbReference type="Proteomes" id="UP000724686"/>
    </source>
</evidence>
<comment type="caution">
    <text evidence="1">The sequence shown here is derived from an EMBL/GenBank/DDBJ whole genome shotgun (WGS) entry which is preliminary data.</text>
</comment>
<dbReference type="SUPFAM" id="SSF82185">
    <property type="entry name" value="Histone H3 K4-specific methyltransferase SET7/9 N-terminal domain"/>
    <property type="match status" value="1"/>
</dbReference>
<gene>
    <name evidence="1" type="ORF">JWG45_03850</name>
</gene>
<accession>A0ABS2U7D8</accession>
<reference evidence="1 2" key="1">
    <citation type="submission" date="2021-02" db="EMBL/GenBank/DDBJ databases">
        <title>Leptospira ainlahdjerensis sp. nov., Leptospira ainazelensis sp. nov., Leptospira abararensis sp. nov. and Leptospira chreensis sp. nov., four new species isolated from water sources in Algeria.</title>
        <authorList>
            <person name="Amara Korba A."/>
            <person name="Kainiu M."/>
            <person name="Vincent A.T."/>
            <person name="Mariet J.-F."/>
            <person name="Veyrier F.J."/>
            <person name="Goarant C."/>
            <person name="Picardeau M."/>
        </authorList>
    </citation>
    <scope>NUCLEOTIDE SEQUENCE [LARGE SCALE GENOMIC DNA]</scope>
    <source>
        <strain evidence="1 2">201903070</strain>
    </source>
</reference>
<sequence>MFRTNFPFVLGILLTFVFSSCQKSSTVDFSDPGLVRAQDRVFYLNKPFEGIIRTEIPALGETQFAHYKNGMEDGEFISRNQSGQVLERRRFEKGQKVGIHRAWFPNGNNRFYSEFKNGKYTNDRWEWHDNGKPFLYEKYDEDGKILVSKKWNRNGQIYMNTVIATDGSSFGLPGSKICEPIKKSE</sequence>
<organism evidence="1 2">
    <name type="scientific">Leptospira ainlahdjerensis</name>
    <dbReference type="NCBI Taxonomy" id="2810033"/>
    <lineage>
        <taxon>Bacteria</taxon>
        <taxon>Pseudomonadati</taxon>
        <taxon>Spirochaetota</taxon>
        <taxon>Spirochaetia</taxon>
        <taxon>Leptospirales</taxon>
        <taxon>Leptospiraceae</taxon>
        <taxon>Leptospira</taxon>
    </lineage>
</organism>